<dbReference type="InterPro" id="IPR009072">
    <property type="entry name" value="Histone-fold"/>
</dbReference>
<organism evidence="8 9">
    <name type="scientific">Discina gigas</name>
    <dbReference type="NCBI Taxonomy" id="1032678"/>
    <lineage>
        <taxon>Eukaryota</taxon>
        <taxon>Fungi</taxon>
        <taxon>Dikarya</taxon>
        <taxon>Ascomycota</taxon>
        <taxon>Pezizomycotina</taxon>
        <taxon>Pezizomycetes</taxon>
        <taxon>Pezizales</taxon>
        <taxon>Discinaceae</taxon>
        <taxon>Discina</taxon>
    </lineage>
</organism>
<dbReference type="CDD" id="cd22920">
    <property type="entry name" value="HFD_CENP-T"/>
    <property type="match status" value="1"/>
</dbReference>
<keyword evidence="4" id="KW-0158">Chromosome</keyword>
<reference evidence="8 9" key="1">
    <citation type="submission" date="2024-02" db="EMBL/GenBank/DDBJ databases">
        <title>Discinaceae phylogenomics.</title>
        <authorList>
            <person name="Dirks A.C."/>
            <person name="James T.Y."/>
        </authorList>
    </citation>
    <scope>NUCLEOTIDE SEQUENCE [LARGE SCALE GENOMIC DNA]</scope>
    <source>
        <strain evidence="8 9">ACD0624</strain>
    </source>
</reference>
<comment type="caution">
    <text evidence="8">The sequence shown here is derived from an EMBL/GenBank/DDBJ whole genome shotgun (WGS) entry which is preliminary data.</text>
</comment>
<protein>
    <recommendedName>
        <fullName evidence="7">CENP-T/Histone H4 histone fold domain-containing protein</fullName>
    </recommendedName>
</protein>
<sequence>MGLRRTPPPGMDMPSSSRPVNFPTEFPTESPSPKSLGPKPPSPKLPASNPEPLVLGIPSPKLPRITPRNSLFPAEDPDNLTPHTGLVNLARVVNRPPTTPQRPTASFGGAASNRRSIRRTPGAGRLNPLPPKLTARSPHANRAFEAFETRRVERRKSGRYRTARETPRDLLRALSRQLAPTTVPYQPTPNQTPAQVHRASYNRDRRASDTLFYSDPGHADEDDDANWLPRPRLSMNLNDLDDEDDLRSMRFSAPPEDLDSTHHSVEFGRRAFSEQPERSSLGARLSDRFEDFVVEGQSDIGEETVGEMSMMTAEDSMIGHMRGNEDDREEIESLDEEEGDVTMRTELELEGDESFFLGNANDMDSGEDPMRPETDYGNDPDSDSDESPPEPTARETALSRIGAGFEIKPIPAKVESPRKGAANRKVLPLSRHGHPVPQFPRSVIKKMAQKFCGGALISNETLNAIVAASGSFFEQISEDLAVYAGHAGRKTIEDSDVVQLLKRQRLITPQNTVFSLAQRHLPRELLQEVRMPIQKPARARTGKRAKQNPDVETAEDLEA</sequence>
<feature type="region of interest" description="Disordered" evidence="6">
    <location>
        <begin position="178"/>
        <end position="226"/>
    </location>
</feature>
<feature type="region of interest" description="Disordered" evidence="6">
    <location>
        <begin position="351"/>
        <end position="402"/>
    </location>
</feature>
<proteinExistence type="inferred from homology"/>
<dbReference type="PANTHER" id="PTHR46904">
    <property type="entry name" value="CENTROMERE PROTEIN T"/>
    <property type="match status" value="1"/>
</dbReference>
<evidence type="ECO:0000256" key="1">
    <source>
        <dbReference type="ARBA" id="ARBA00004123"/>
    </source>
</evidence>
<dbReference type="EMBL" id="JBBBZM010000165">
    <property type="protein sequence ID" value="KAL0632510.1"/>
    <property type="molecule type" value="Genomic_DNA"/>
</dbReference>
<dbReference type="SUPFAM" id="SSF47113">
    <property type="entry name" value="Histone-fold"/>
    <property type="match status" value="1"/>
</dbReference>
<keyword evidence="9" id="KW-1185">Reference proteome</keyword>
<dbReference type="Gene3D" id="1.10.20.10">
    <property type="entry name" value="Histone, subunit A"/>
    <property type="match status" value="1"/>
</dbReference>
<evidence type="ECO:0000256" key="5">
    <source>
        <dbReference type="ARBA" id="ARBA00023242"/>
    </source>
</evidence>
<dbReference type="Proteomes" id="UP001447188">
    <property type="component" value="Unassembled WGS sequence"/>
</dbReference>
<feature type="region of interest" description="Disordered" evidence="6">
    <location>
        <begin position="1"/>
        <end position="136"/>
    </location>
</feature>
<dbReference type="InterPro" id="IPR035425">
    <property type="entry name" value="CENP-T/H4_C"/>
</dbReference>
<evidence type="ECO:0000313" key="8">
    <source>
        <dbReference type="EMBL" id="KAL0632510.1"/>
    </source>
</evidence>
<dbReference type="PANTHER" id="PTHR46904:SF1">
    <property type="entry name" value="CENTROMERE PROTEIN T"/>
    <property type="match status" value="1"/>
</dbReference>
<name>A0ABR3G9C0_9PEZI</name>
<evidence type="ECO:0000256" key="3">
    <source>
        <dbReference type="ARBA" id="ARBA00010137"/>
    </source>
</evidence>
<dbReference type="InterPro" id="IPR028255">
    <property type="entry name" value="CENP-T"/>
</dbReference>
<feature type="region of interest" description="Disordered" evidence="6">
    <location>
        <begin position="534"/>
        <end position="559"/>
    </location>
</feature>
<evidence type="ECO:0000256" key="4">
    <source>
        <dbReference type="ARBA" id="ARBA00022454"/>
    </source>
</evidence>
<feature type="compositionally biased region" description="Basic residues" evidence="6">
    <location>
        <begin position="537"/>
        <end position="546"/>
    </location>
</feature>
<feature type="region of interest" description="Disordered" evidence="6">
    <location>
        <begin position="322"/>
        <end position="341"/>
    </location>
</feature>
<feature type="compositionally biased region" description="Pro residues" evidence="6">
    <location>
        <begin position="1"/>
        <end position="11"/>
    </location>
</feature>
<evidence type="ECO:0000259" key="7">
    <source>
        <dbReference type="Pfam" id="PF15511"/>
    </source>
</evidence>
<feature type="compositionally biased region" description="Acidic residues" evidence="6">
    <location>
        <begin position="376"/>
        <end position="388"/>
    </location>
</feature>
<feature type="compositionally biased region" description="Polar residues" evidence="6">
    <location>
        <begin position="178"/>
        <end position="194"/>
    </location>
</feature>
<dbReference type="Pfam" id="PF15511">
    <property type="entry name" value="CENP-T_C"/>
    <property type="match status" value="1"/>
</dbReference>
<feature type="compositionally biased region" description="Acidic residues" evidence="6">
    <location>
        <begin position="326"/>
        <end position="340"/>
    </location>
</feature>
<evidence type="ECO:0000256" key="2">
    <source>
        <dbReference type="ARBA" id="ARBA00004286"/>
    </source>
</evidence>
<feature type="domain" description="CENP-T/Histone H4 histone fold" evidence="7">
    <location>
        <begin position="432"/>
        <end position="534"/>
    </location>
</feature>
<gene>
    <name evidence="8" type="ORF">Q9L58_008617</name>
</gene>
<evidence type="ECO:0000256" key="6">
    <source>
        <dbReference type="SAM" id="MobiDB-lite"/>
    </source>
</evidence>
<evidence type="ECO:0000313" key="9">
    <source>
        <dbReference type="Proteomes" id="UP001447188"/>
    </source>
</evidence>
<comment type="subcellular location">
    <subcellularLocation>
        <location evidence="2">Chromosome</location>
    </subcellularLocation>
    <subcellularLocation>
        <location evidence="1">Nucleus</location>
    </subcellularLocation>
</comment>
<keyword evidence="5" id="KW-0539">Nucleus</keyword>
<comment type="similarity">
    <text evidence="3">Belongs to the CENP-T/CNN1 family.</text>
</comment>
<accession>A0ABR3G9C0</accession>